<feature type="region of interest" description="Disordered" evidence="1">
    <location>
        <begin position="58"/>
        <end position="113"/>
    </location>
</feature>
<evidence type="ECO:0000313" key="3">
    <source>
        <dbReference type="Proteomes" id="UP001279410"/>
    </source>
</evidence>
<protein>
    <submittedName>
        <fullName evidence="2">Dihydropyrimidinase-related protein 1-like protein</fullName>
    </submittedName>
</protein>
<comment type="caution">
    <text evidence="2">The sequence shown here is derived from an EMBL/GenBank/DDBJ whole genome shotgun (WGS) entry which is preliminary data.</text>
</comment>
<gene>
    <name evidence="2" type="ORF">AKAME5_001780700</name>
</gene>
<dbReference type="EMBL" id="BRZM01000092">
    <property type="protein sequence ID" value="GLD66413.1"/>
    <property type="molecule type" value="Genomic_DNA"/>
</dbReference>
<accession>A0AAD3N613</accession>
<feature type="compositionally biased region" description="Polar residues" evidence="1">
    <location>
        <begin position="30"/>
        <end position="39"/>
    </location>
</feature>
<feature type="compositionally biased region" description="Basic and acidic residues" evidence="1">
    <location>
        <begin position="103"/>
        <end position="113"/>
    </location>
</feature>
<feature type="region of interest" description="Disordered" evidence="1">
    <location>
        <begin position="1"/>
        <end position="41"/>
    </location>
</feature>
<name>A0AAD3N613_LATJO</name>
<sequence length="226" mass="24247">MSARLPRGADCDPETVNREGGATALPGWASITTGPNQRKSYGCSAPWKGCLRKTRLRQLRGGKERSRTSRGWEPGKGLDVSDTVGKTPSEPREGSPTACPGEDDARTGVEADIHRGKPNGKFGYFGSRLRSSNTILPKYVNADIVETRALCLVCGAELDSGQRPAVLFLCFPRELSAGVRERWCGEGACVHTTSPGAVNAAGQTPFPHKRAHRIVILSVLAPRIPT</sequence>
<keyword evidence="3" id="KW-1185">Reference proteome</keyword>
<reference evidence="2" key="1">
    <citation type="submission" date="2022-08" db="EMBL/GenBank/DDBJ databases">
        <title>Genome sequencing of akame (Lates japonicus).</title>
        <authorList>
            <person name="Hashiguchi Y."/>
            <person name="Takahashi H."/>
        </authorList>
    </citation>
    <scope>NUCLEOTIDE SEQUENCE</scope>
    <source>
        <strain evidence="2">Kochi</strain>
    </source>
</reference>
<dbReference type="Proteomes" id="UP001279410">
    <property type="component" value="Unassembled WGS sequence"/>
</dbReference>
<organism evidence="2 3">
    <name type="scientific">Lates japonicus</name>
    <name type="common">Japanese lates</name>
    <dbReference type="NCBI Taxonomy" id="270547"/>
    <lineage>
        <taxon>Eukaryota</taxon>
        <taxon>Metazoa</taxon>
        <taxon>Chordata</taxon>
        <taxon>Craniata</taxon>
        <taxon>Vertebrata</taxon>
        <taxon>Euteleostomi</taxon>
        <taxon>Actinopterygii</taxon>
        <taxon>Neopterygii</taxon>
        <taxon>Teleostei</taxon>
        <taxon>Neoteleostei</taxon>
        <taxon>Acanthomorphata</taxon>
        <taxon>Carangaria</taxon>
        <taxon>Carangaria incertae sedis</taxon>
        <taxon>Centropomidae</taxon>
        <taxon>Lates</taxon>
    </lineage>
</organism>
<evidence type="ECO:0000313" key="2">
    <source>
        <dbReference type="EMBL" id="GLD66413.1"/>
    </source>
</evidence>
<proteinExistence type="predicted"/>
<evidence type="ECO:0000256" key="1">
    <source>
        <dbReference type="SAM" id="MobiDB-lite"/>
    </source>
</evidence>
<dbReference type="AlphaFoldDB" id="A0AAD3N613"/>